<proteinExistence type="predicted"/>
<evidence type="ECO:0008006" key="5">
    <source>
        <dbReference type="Google" id="ProtNLM"/>
    </source>
</evidence>
<feature type="coiled-coil region" evidence="1">
    <location>
        <begin position="54"/>
        <end position="88"/>
    </location>
</feature>
<dbReference type="EMBL" id="BNAH01000014">
    <property type="protein sequence ID" value="GHE99082.1"/>
    <property type="molecule type" value="Genomic_DNA"/>
</dbReference>
<evidence type="ECO:0000256" key="1">
    <source>
        <dbReference type="SAM" id="Coils"/>
    </source>
</evidence>
<evidence type="ECO:0000313" key="4">
    <source>
        <dbReference type="Proteomes" id="UP000626370"/>
    </source>
</evidence>
<protein>
    <recommendedName>
        <fullName evidence="5">PilN domain-containing protein</fullName>
    </recommendedName>
</protein>
<organism evidence="3 4">
    <name type="scientific">Thalassotalea profundi</name>
    <dbReference type="NCBI Taxonomy" id="2036687"/>
    <lineage>
        <taxon>Bacteria</taxon>
        <taxon>Pseudomonadati</taxon>
        <taxon>Pseudomonadota</taxon>
        <taxon>Gammaproteobacteria</taxon>
        <taxon>Alteromonadales</taxon>
        <taxon>Colwelliaceae</taxon>
        <taxon>Thalassotalea</taxon>
    </lineage>
</organism>
<accession>A0ABQ3J3G4</accession>
<dbReference type="InterPro" id="IPR007813">
    <property type="entry name" value="PilN"/>
</dbReference>
<dbReference type="Proteomes" id="UP000626370">
    <property type="component" value="Unassembled WGS sequence"/>
</dbReference>
<name>A0ABQ3J3G4_9GAMM</name>
<sequence length="202" mass="22654">MPKLAINLLQPELLPKRPLLSLARVVFLWCALLIFMIAWMVYSQISTDNLARQYQQVNQQQLEQQKLLDELQQKVSSNRADAKLLERLNKLKVVLANKKVLHNQLTDQSQTYAAGFSSAMTELAMLHHKSVSLEQVNMNQGQLSFSGVAKTADSVPQWLAGFESSTFLSGKQFTHFSLSENEEGLTMFSVSTTKVQPVKGGN</sequence>
<keyword evidence="2" id="KW-1133">Transmembrane helix</keyword>
<dbReference type="RefSeq" id="WP_189379149.1">
    <property type="nucleotide sequence ID" value="NZ_BNAH01000014.1"/>
</dbReference>
<comment type="caution">
    <text evidence="3">The sequence shown here is derived from an EMBL/GenBank/DDBJ whole genome shotgun (WGS) entry which is preliminary data.</text>
</comment>
<keyword evidence="1" id="KW-0175">Coiled coil</keyword>
<feature type="transmembrane region" description="Helical" evidence="2">
    <location>
        <begin position="21"/>
        <end position="42"/>
    </location>
</feature>
<reference evidence="4" key="1">
    <citation type="journal article" date="2019" name="Int. J. Syst. Evol. Microbiol.">
        <title>The Global Catalogue of Microorganisms (GCM) 10K type strain sequencing project: providing services to taxonomists for standard genome sequencing and annotation.</title>
        <authorList>
            <consortium name="The Broad Institute Genomics Platform"/>
            <consortium name="The Broad Institute Genome Sequencing Center for Infectious Disease"/>
            <person name="Wu L."/>
            <person name="Ma J."/>
        </authorList>
    </citation>
    <scope>NUCLEOTIDE SEQUENCE [LARGE SCALE GENOMIC DNA]</scope>
    <source>
        <strain evidence="4">CGMCC 1.15922</strain>
    </source>
</reference>
<keyword evidence="4" id="KW-1185">Reference proteome</keyword>
<gene>
    <name evidence="3" type="ORF">GCM10011501_30780</name>
</gene>
<dbReference type="Pfam" id="PF05137">
    <property type="entry name" value="PilN"/>
    <property type="match status" value="1"/>
</dbReference>
<evidence type="ECO:0000313" key="3">
    <source>
        <dbReference type="EMBL" id="GHE99082.1"/>
    </source>
</evidence>
<keyword evidence="2" id="KW-0472">Membrane</keyword>
<keyword evidence="2" id="KW-0812">Transmembrane</keyword>
<evidence type="ECO:0000256" key="2">
    <source>
        <dbReference type="SAM" id="Phobius"/>
    </source>
</evidence>